<feature type="region of interest" description="Disordered" evidence="1">
    <location>
        <begin position="19"/>
        <end position="97"/>
    </location>
</feature>
<feature type="compositionally biased region" description="Low complexity" evidence="1">
    <location>
        <begin position="19"/>
        <end position="34"/>
    </location>
</feature>
<dbReference type="PROSITE" id="PS51257">
    <property type="entry name" value="PROKAR_LIPOPROTEIN"/>
    <property type="match status" value="1"/>
</dbReference>
<gene>
    <name evidence="2" type="ORF">C2R22_19580</name>
</gene>
<dbReference type="InterPro" id="IPR006311">
    <property type="entry name" value="TAT_signal"/>
</dbReference>
<dbReference type="PROSITE" id="PS51318">
    <property type="entry name" value="TAT"/>
    <property type="match status" value="1"/>
</dbReference>
<reference evidence="2 3" key="1">
    <citation type="submission" date="2018-01" db="EMBL/GenBank/DDBJ databases">
        <title>Complete genome sequence of Salinigranum rubrum GX10T, an extremely halophilic archaeon isolated from a marine solar saltern.</title>
        <authorList>
            <person name="Han S."/>
        </authorList>
    </citation>
    <scope>NUCLEOTIDE SEQUENCE [LARGE SCALE GENOMIC DNA]</scope>
    <source>
        <strain evidence="2 3">GX10</strain>
    </source>
</reference>
<sequence length="190" mass="20104">MESSRRRLLKLTGATALGLGVAGCTGESNDTGSAGSAGGDSGTDAIDTTGTATANDAITESEAPETAEPTGTDTATDAGTATGTSAGVEGTVTDESEDALQIVEHEYYQEGDVEGVRGTVENVSERAFTYVEVHLAPKNEREETLDRFQVDSQEAIDSLGPDETWEFDVEIDSEFEFTRYDIWVTGRTSE</sequence>
<dbReference type="GeneID" id="35594342"/>
<evidence type="ECO:0000313" key="2">
    <source>
        <dbReference type="EMBL" id="AUV83571.1"/>
    </source>
</evidence>
<feature type="compositionally biased region" description="Low complexity" evidence="1">
    <location>
        <begin position="42"/>
        <end position="91"/>
    </location>
</feature>
<dbReference type="RefSeq" id="WP_103427260.1">
    <property type="nucleotide sequence ID" value="NZ_CP026309.1"/>
</dbReference>
<accession>A0A2I8VNR8</accession>
<name>A0A2I8VNR8_9EURY</name>
<dbReference type="NCBIfam" id="NF038353">
    <property type="entry name" value="FxLYD_dom"/>
    <property type="match status" value="1"/>
</dbReference>
<evidence type="ECO:0000313" key="3">
    <source>
        <dbReference type="Proteomes" id="UP000236584"/>
    </source>
</evidence>
<protein>
    <submittedName>
        <fullName evidence="2">Uncharacterized protein</fullName>
    </submittedName>
</protein>
<evidence type="ECO:0000256" key="1">
    <source>
        <dbReference type="SAM" id="MobiDB-lite"/>
    </source>
</evidence>
<dbReference type="OrthoDB" id="307372at2157"/>
<organism evidence="2 3">
    <name type="scientific">Salinigranum rubrum</name>
    <dbReference type="NCBI Taxonomy" id="755307"/>
    <lineage>
        <taxon>Archaea</taxon>
        <taxon>Methanobacteriati</taxon>
        <taxon>Methanobacteriota</taxon>
        <taxon>Stenosarchaea group</taxon>
        <taxon>Halobacteria</taxon>
        <taxon>Halobacteriales</taxon>
        <taxon>Haloferacaceae</taxon>
        <taxon>Salinigranum</taxon>
    </lineage>
</organism>
<dbReference type="Proteomes" id="UP000236584">
    <property type="component" value="Chromosome"/>
</dbReference>
<dbReference type="AlphaFoldDB" id="A0A2I8VNR8"/>
<proteinExistence type="predicted"/>
<dbReference type="InterPro" id="IPR047676">
    <property type="entry name" value="FxLYD_dom"/>
</dbReference>
<keyword evidence="3" id="KW-1185">Reference proteome</keyword>
<dbReference type="EMBL" id="CP026309">
    <property type="protein sequence ID" value="AUV83571.1"/>
    <property type="molecule type" value="Genomic_DNA"/>
</dbReference>
<dbReference type="KEGG" id="srub:C2R22_19580"/>